<dbReference type="AlphaFoldDB" id="A0A178VNN7"/>
<dbReference type="Proteomes" id="UP000078284">
    <property type="component" value="Chromosome 2"/>
</dbReference>
<proteinExistence type="predicted"/>
<organism evidence="1 2">
    <name type="scientific">Arabidopsis thaliana</name>
    <name type="common">Mouse-ear cress</name>
    <dbReference type="NCBI Taxonomy" id="3702"/>
    <lineage>
        <taxon>Eukaryota</taxon>
        <taxon>Viridiplantae</taxon>
        <taxon>Streptophyta</taxon>
        <taxon>Embryophyta</taxon>
        <taxon>Tracheophyta</taxon>
        <taxon>Spermatophyta</taxon>
        <taxon>Magnoliopsida</taxon>
        <taxon>eudicotyledons</taxon>
        <taxon>Gunneridae</taxon>
        <taxon>Pentapetalae</taxon>
        <taxon>rosids</taxon>
        <taxon>malvids</taxon>
        <taxon>Brassicales</taxon>
        <taxon>Brassicaceae</taxon>
        <taxon>Camelineae</taxon>
        <taxon>Arabidopsis</taxon>
    </lineage>
</organism>
<name>A0A178VNN7_ARATH</name>
<evidence type="ECO:0000313" key="2">
    <source>
        <dbReference type="Proteomes" id="UP000078284"/>
    </source>
</evidence>
<comment type="caution">
    <text evidence="1">The sequence shown here is derived from an EMBL/GenBank/DDBJ whole genome shotgun (WGS) entry which is preliminary data.</text>
</comment>
<dbReference type="EMBL" id="LUHQ01000002">
    <property type="protein sequence ID" value="OAP07999.1"/>
    <property type="molecule type" value="Genomic_DNA"/>
</dbReference>
<reference evidence="2" key="1">
    <citation type="journal article" date="2016" name="Proc. Natl. Acad. Sci. U.S.A.">
        <title>Chromosome-level assembly of Arabidopsis thaliana Ler reveals the extent of translocation and inversion polymorphisms.</title>
        <authorList>
            <person name="Zapata L."/>
            <person name="Ding J."/>
            <person name="Willing E.M."/>
            <person name="Hartwig B."/>
            <person name="Bezdan D."/>
            <person name="Jiao W.B."/>
            <person name="Patel V."/>
            <person name="Velikkakam James G."/>
            <person name="Koornneef M."/>
            <person name="Ossowski S."/>
            <person name="Schneeberger K."/>
        </authorList>
    </citation>
    <scope>NUCLEOTIDE SEQUENCE [LARGE SCALE GENOMIC DNA]</scope>
    <source>
        <strain evidence="2">cv. Landsberg erecta</strain>
    </source>
</reference>
<evidence type="ECO:0000313" key="1">
    <source>
        <dbReference type="EMBL" id="OAP07999.1"/>
    </source>
</evidence>
<protein>
    <submittedName>
        <fullName evidence="1">Uncharacterized protein</fullName>
    </submittedName>
</protein>
<accession>A0A178VNN7</accession>
<gene>
    <name evidence="1" type="ordered locus">AXX17_At2g00210</name>
</gene>
<sequence length="875" mass="102440">MSPQTRAISETKVMSSKIVDTHEQIEIPVFHGLYPCGWISRVERFFRFGHYTDEEKLRFVSLKLEDNVLSWFKHISFHSWKDFKSRLYVRFGNAKFFSARITVSDSEVILAEKLVQQAAFVKEENDEAKPDLVPQDKRFDSVDLSYALDDLSSTALVKYQVQSQSALVFDELPFAFGIKPRIHHVVSQVFDKMFQREHNLPRKSKKKKGYKCWKFKFKVSYGIRNWLGEHLLFDRRGVIHHWRKHKVKLLHESEDLKLLYLFQVRRDSKSMTKLLFVVGNDQIGDVYKNDYTMIQCTEAEVLWSHVHVDSIRVYQRMQHTFDQLRGGFVTKFQVVAKRKLNQVDVMFYTVFDQQVANMSRFRGRVTKFSDSFHVFTQVGLVSYRLQFPPLATKSTSDSAATTHWHHKLLHLSSLQTHRRIVVTEEMAELDPYWFLMAHLNDIPLQTGTETDAVQQNTLLCSDTSLYVHANLTSALLEKTKARFSFRINFHGFSSSDGVTAWMGHQGEIFHIFVVSGVGMRLTQYLRTIQHLFLVDNHVIQQLKQRKSPKSWRFKYKQWRVSIRRLHIQTLYFKIVYKGWLHRLGVEKQRESWSERVCPRSNNFEDLHLMCGLHWVVLLSFLSNRNFGSSQNDDVLPALMEVELIQHQWRMEHRDIHSRRVCAHELKYHLWHKRRTKDIDTCNEDDTTVLVVLPVPSPIALKYGSQELDAVREIACVGDQFIVGQAAFLDHSISTEGQAVLTTMPSRRCLTKTEVNSRVVLQTNEAHHRLKEVQHPLQKTTLASNLEMFSLFQKYITKTTNTNNNSILFFGGNMVTRYIMWLQNLVTWCALQTKSLSTWHRWRSKVLHLRLRTSCISKAGVLISYTGCISGQRRTK</sequence>